<dbReference type="AlphaFoldDB" id="A0A453AFH2"/>
<reference evidence="2" key="4">
    <citation type="submission" date="2019-03" db="UniProtKB">
        <authorList>
            <consortium name="EnsemblPlants"/>
        </authorList>
    </citation>
    <scope>IDENTIFICATION</scope>
</reference>
<protein>
    <submittedName>
        <fullName evidence="2">Uncharacterized protein</fullName>
    </submittedName>
</protein>
<sequence length="91" mass="10345">MCFILLLLFRLWLCFKLRCRGSSKILSAPFLLLIGVIISMQVNIDEGESFILCLLPLTICLLRTDKVPVVLRIYHDTLITVMKASTKSTVM</sequence>
<evidence type="ECO:0000313" key="2">
    <source>
        <dbReference type="EnsemblPlants" id="AET2Gv20116700.14"/>
    </source>
</evidence>
<organism evidence="2 3">
    <name type="scientific">Aegilops tauschii subsp. strangulata</name>
    <name type="common">Goatgrass</name>
    <dbReference type="NCBI Taxonomy" id="200361"/>
    <lineage>
        <taxon>Eukaryota</taxon>
        <taxon>Viridiplantae</taxon>
        <taxon>Streptophyta</taxon>
        <taxon>Embryophyta</taxon>
        <taxon>Tracheophyta</taxon>
        <taxon>Spermatophyta</taxon>
        <taxon>Magnoliopsida</taxon>
        <taxon>Liliopsida</taxon>
        <taxon>Poales</taxon>
        <taxon>Poaceae</taxon>
        <taxon>BOP clade</taxon>
        <taxon>Pooideae</taxon>
        <taxon>Triticodae</taxon>
        <taxon>Triticeae</taxon>
        <taxon>Triticinae</taxon>
        <taxon>Aegilops</taxon>
    </lineage>
</organism>
<dbReference type="Proteomes" id="UP000015105">
    <property type="component" value="Chromosome 2D"/>
</dbReference>
<name>A0A453AFH2_AEGTS</name>
<reference evidence="3" key="2">
    <citation type="journal article" date="2017" name="Nat. Plants">
        <title>The Aegilops tauschii genome reveals multiple impacts of transposons.</title>
        <authorList>
            <person name="Zhao G."/>
            <person name="Zou C."/>
            <person name="Li K."/>
            <person name="Wang K."/>
            <person name="Li T."/>
            <person name="Gao L."/>
            <person name="Zhang X."/>
            <person name="Wang H."/>
            <person name="Yang Z."/>
            <person name="Liu X."/>
            <person name="Jiang W."/>
            <person name="Mao L."/>
            <person name="Kong X."/>
            <person name="Jiao Y."/>
            <person name="Jia J."/>
        </authorList>
    </citation>
    <scope>NUCLEOTIDE SEQUENCE [LARGE SCALE GENOMIC DNA]</scope>
    <source>
        <strain evidence="3">cv. AL8/78</strain>
    </source>
</reference>
<keyword evidence="1" id="KW-0732">Signal</keyword>
<keyword evidence="3" id="KW-1185">Reference proteome</keyword>
<feature type="chain" id="PRO_5019197164" evidence="1">
    <location>
        <begin position="17"/>
        <end position="91"/>
    </location>
</feature>
<reference evidence="2" key="3">
    <citation type="journal article" date="2017" name="Nature">
        <title>Genome sequence of the progenitor of the wheat D genome Aegilops tauschii.</title>
        <authorList>
            <person name="Luo M.C."/>
            <person name="Gu Y.Q."/>
            <person name="Puiu D."/>
            <person name="Wang H."/>
            <person name="Twardziok S.O."/>
            <person name="Deal K.R."/>
            <person name="Huo N."/>
            <person name="Zhu T."/>
            <person name="Wang L."/>
            <person name="Wang Y."/>
            <person name="McGuire P.E."/>
            <person name="Liu S."/>
            <person name="Long H."/>
            <person name="Ramasamy R.K."/>
            <person name="Rodriguez J.C."/>
            <person name="Van S.L."/>
            <person name="Yuan L."/>
            <person name="Wang Z."/>
            <person name="Xia Z."/>
            <person name="Xiao L."/>
            <person name="Anderson O.D."/>
            <person name="Ouyang S."/>
            <person name="Liang Y."/>
            <person name="Zimin A.V."/>
            <person name="Pertea G."/>
            <person name="Qi P."/>
            <person name="Bennetzen J.L."/>
            <person name="Dai X."/>
            <person name="Dawson M.W."/>
            <person name="Muller H.G."/>
            <person name="Kugler K."/>
            <person name="Rivarola-Duarte L."/>
            <person name="Spannagl M."/>
            <person name="Mayer K.F.X."/>
            <person name="Lu F.H."/>
            <person name="Bevan M.W."/>
            <person name="Leroy P."/>
            <person name="Li P."/>
            <person name="You F.M."/>
            <person name="Sun Q."/>
            <person name="Liu Z."/>
            <person name="Lyons E."/>
            <person name="Wicker T."/>
            <person name="Salzberg S.L."/>
            <person name="Devos K.M."/>
            <person name="Dvorak J."/>
        </authorList>
    </citation>
    <scope>NUCLEOTIDE SEQUENCE [LARGE SCALE GENOMIC DNA]</scope>
    <source>
        <strain evidence="2">cv. AL8/78</strain>
    </source>
</reference>
<dbReference type="EnsemblPlants" id="AET2Gv20116700.14">
    <property type="protein sequence ID" value="AET2Gv20116700.14"/>
    <property type="gene ID" value="AET2Gv20116700"/>
</dbReference>
<reference evidence="2" key="5">
    <citation type="journal article" date="2021" name="G3 (Bethesda)">
        <title>Aegilops tauschii genome assembly Aet v5.0 features greater sequence contiguity and improved annotation.</title>
        <authorList>
            <person name="Wang L."/>
            <person name="Zhu T."/>
            <person name="Rodriguez J.C."/>
            <person name="Deal K.R."/>
            <person name="Dubcovsky J."/>
            <person name="McGuire P.E."/>
            <person name="Lux T."/>
            <person name="Spannagl M."/>
            <person name="Mayer K.F.X."/>
            <person name="Baldrich P."/>
            <person name="Meyers B.C."/>
            <person name="Huo N."/>
            <person name="Gu Y.Q."/>
            <person name="Zhou H."/>
            <person name="Devos K.M."/>
            <person name="Bennetzen J.L."/>
            <person name="Unver T."/>
            <person name="Budak H."/>
            <person name="Gulick P.J."/>
            <person name="Galiba G."/>
            <person name="Kalapos B."/>
            <person name="Nelson D.R."/>
            <person name="Li P."/>
            <person name="You F.M."/>
            <person name="Luo M.C."/>
            <person name="Dvorak J."/>
        </authorList>
    </citation>
    <scope>NUCLEOTIDE SEQUENCE [LARGE SCALE GENOMIC DNA]</scope>
    <source>
        <strain evidence="2">cv. AL8/78</strain>
    </source>
</reference>
<proteinExistence type="predicted"/>
<evidence type="ECO:0000313" key="3">
    <source>
        <dbReference type="Proteomes" id="UP000015105"/>
    </source>
</evidence>
<dbReference type="Gramene" id="AET2Gv20116700.14">
    <property type="protein sequence ID" value="AET2Gv20116700.14"/>
    <property type="gene ID" value="AET2Gv20116700"/>
</dbReference>
<reference evidence="3" key="1">
    <citation type="journal article" date="2014" name="Science">
        <title>Ancient hybridizations among the ancestral genomes of bread wheat.</title>
        <authorList>
            <consortium name="International Wheat Genome Sequencing Consortium,"/>
            <person name="Marcussen T."/>
            <person name="Sandve S.R."/>
            <person name="Heier L."/>
            <person name="Spannagl M."/>
            <person name="Pfeifer M."/>
            <person name="Jakobsen K.S."/>
            <person name="Wulff B.B."/>
            <person name="Steuernagel B."/>
            <person name="Mayer K.F."/>
            <person name="Olsen O.A."/>
        </authorList>
    </citation>
    <scope>NUCLEOTIDE SEQUENCE [LARGE SCALE GENOMIC DNA]</scope>
    <source>
        <strain evidence="3">cv. AL8/78</strain>
    </source>
</reference>
<accession>A0A453AFH2</accession>
<evidence type="ECO:0000256" key="1">
    <source>
        <dbReference type="SAM" id="SignalP"/>
    </source>
</evidence>
<feature type="signal peptide" evidence="1">
    <location>
        <begin position="1"/>
        <end position="16"/>
    </location>
</feature>